<feature type="domain" description="DUF4485" evidence="3">
    <location>
        <begin position="30"/>
        <end position="113"/>
    </location>
</feature>
<protein>
    <recommendedName>
        <fullName evidence="3">DUF4485 domain-containing protein</fullName>
    </recommendedName>
</protein>
<evidence type="ECO:0000313" key="4">
    <source>
        <dbReference type="EMBL" id="OLP99430.1"/>
    </source>
</evidence>
<dbReference type="AlphaFoldDB" id="A0A1Q9DW92"/>
<dbReference type="Pfam" id="PF14846">
    <property type="entry name" value="DUF4485"/>
    <property type="match status" value="1"/>
</dbReference>
<keyword evidence="5" id="KW-1185">Reference proteome</keyword>
<evidence type="ECO:0000256" key="2">
    <source>
        <dbReference type="SAM" id="MobiDB-lite"/>
    </source>
</evidence>
<evidence type="ECO:0000256" key="1">
    <source>
        <dbReference type="SAM" id="Coils"/>
    </source>
</evidence>
<name>A0A1Q9DW92_SYMMI</name>
<keyword evidence="1" id="KW-0175">Coiled coil</keyword>
<feature type="coiled-coil region" evidence="1">
    <location>
        <begin position="177"/>
        <end position="204"/>
    </location>
</feature>
<comment type="caution">
    <text evidence="4">The sequence shown here is derived from an EMBL/GenBank/DDBJ whole genome shotgun (WGS) entry which is preliminary data.</text>
</comment>
<proteinExistence type="predicted"/>
<dbReference type="EMBL" id="LSRX01000362">
    <property type="protein sequence ID" value="OLP99430.1"/>
    <property type="molecule type" value="Genomic_DNA"/>
</dbReference>
<feature type="region of interest" description="Disordered" evidence="2">
    <location>
        <begin position="223"/>
        <end position="263"/>
    </location>
</feature>
<dbReference type="Proteomes" id="UP000186817">
    <property type="component" value="Unassembled WGS sequence"/>
</dbReference>
<reference evidence="4 5" key="1">
    <citation type="submission" date="2016-02" db="EMBL/GenBank/DDBJ databases">
        <title>Genome analysis of coral dinoflagellate symbionts highlights evolutionary adaptations to a symbiotic lifestyle.</title>
        <authorList>
            <person name="Aranda M."/>
            <person name="Li Y."/>
            <person name="Liew Y.J."/>
            <person name="Baumgarten S."/>
            <person name="Simakov O."/>
            <person name="Wilson M."/>
            <person name="Piel J."/>
            <person name="Ashoor H."/>
            <person name="Bougouffa S."/>
            <person name="Bajic V.B."/>
            <person name="Ryu T."/>
            <person name="Ravasi T."/>
            <person name="Bayer T."/>
            <person name="Micklem G."/>
            <person name="Kim H."/>
            <person name="Bhak J."/>
            <person name="Lajeunesse T.C."/>
            <person name="Voolstra C.R."/>
        </authorList>
    </citation>
    <scope>NUCLEOTIDE SEQUENCE [LARGE SCALE GENOMIC DNA]</scope>
    <source>
        <strain evidence="4 5">CCMP2467</strain>
    </source>
</reference>
<gene>
    <name evidence="4" type="ORF">AK812_SmicGene18025</name>
</gene>
<dbReference type="InterPro" id="IPR027831">
    <property type="entry name" value="DUF4485"/>
</dbReference>
<dbReference type="OMA" id="PRDHASN"/>
<dbReference type="OrthoDB" id="447455at2759"/>
<accession>A0A1Q9DW92</accession>
<sequence>MAESLAIAASEATGAAEATAPTKAASLRSLDLEFLTTMQAVEVALASAPRAMRIRGEQWAQRLQLMASVTQPLFQKDRNLHADLLLKCIQEGAWTEPLDKHPPEGPLPCLPRHVACSLRKARAERLRASRSQGWAGEVQRPSDSLAMAAVAAVSSKAEARPSGSGLPEVSVAAPPAYAALAARVAHLELQNKQLRRKLLEAQAQAQGKAPFAAAQAMAMAASHSTAAAPAPTEDPPAPARGRAEVQGTVSAPGPPPPEGDTEAFLRYLDAFQTYAGSLFAPKLDS</sequence>
<organism evidence="4 5">
    <name type="scientific">Symbiodinium microadriaticum</name>
    <name type="common">Dinoflagellate</name>
    <name type="synonym">Zooxanthella microadriatica</name>
    <dbReference type="NCBI Taxonomy" id="2951"/>
    <lineage>
        <taxon>Eukaryota</taxon>
        <taxon>Sar</taxon>
        <taxon>Alveolata</taxon>
        <taxon>Dinophyceae</taxon>
        <taxon>Suessiales</taxon>
        <taxon>Symbiodiniaceae</taxon>
        <taxon>Symbiodinium</taxon>
    </lineage>
</organism>
<evidence type="ECO:0000313" key="5">
    <source>
        <dbReference type="Proteomes" id="UP000186817"/>
    </source>
</evidence>
<evidence type="ECO:0000259" key="3">
    <source>
        <dbReference type="Pfam" id="PF14846"/>
    </source>
</evidence>